<comment type="caution">
    <text evidence="3">The sequence shown here is derived from an EMBL/GenBank/DDBJ whole genome shotgun (WGS) entry which is preliminary data.</text>
</comment>
<protein>
    <submittedName>
        <fullName evidence="3">Uncharacterized protein</fullName>
    </submittedName>
</protein>
<keyword evidence="2" id="KW-0472">Membrane</keyword>
<accession>A0A5M8FCM2</accession>
<dbReference type="EMBL" id="VWXX01000047">
    <property type="protein sequence ID" value="KAA6182409.1"/>
    <property type="molecule type" value="Genomic_DNA"/>
</dbReference>
<reference evidence="3 4" key="1">
    <citation type="submission" date="2019-09" db="EMBL/GenBank/DDBJ databases">
        <title>Whole-genome sequence of the purple sulfur bacterium Thiohalocapsa marina DSM 19078.</title>
        <authorList>
            <person name="Kyndt J.A."/>
            <person name="Meyer T.E."/>
        </authorList>
    </citation>
    <scope>NUCLEOTIDE SEQUENCE [LARGE SCALE GENOMIC DNA]</scope>
    <source>
        <strain evidence="3 4">DSM 19078</strain>
    </source>
</reference>
<dbReference type="OrthoDB" id="5767224at2"/>
<dbReference type="AlphaFoldDB" id="A0A5M8FCM2"/>
<keyword evidence="2" id="KW-1133">Transmembrane helix</keyword>
<feature type="region of interest" description="Disordered" evidence="1">
    <location>
        <begin position="72"/>
        <end position="100"/>
    </location>
</feature>
<keyword evidence="4" id="KW-1185">Reference proteome</keyword>
<evidence type="ECO:0000313" key="4">
    <source>
        <dbReference type="Proteomes" id="UP000322981"/>
    </source>
</evidence>
<sequence length="148" mass="16008">MKYAARRIWPEKSQAWEYLGEAEGIEDFALMFASDKALAVDTEFVVIEKAGADSDIEFYKVSRAAPYAIVPADPRAESSGPAAPAAPAQGDAGSAADTAPNTSQYGHSIGEVWRAMFGNALFFGKVSFTALLFFIGLIFLARWLFGAW</sequence>
<feature type="compositionally biased region" description="Low complexity" evidence="1">
    <location>
        <begin position="77"/>
        <end position="96"/>
    </location>
</feature>
<organism evidence="3 4">
    <name type="scientific">Thiohalocapsa marina</name>
    <dbReference type="NCBI Taxonomy" id="424902"/>
    <lineage>
        <taxon>Bacteria</taxon>
        <taxon>Pseudomonadati</taxon>
        <taxon>Pseudomonadota</taxon>
        <taxon>Gammaproteobacteria</taxon>
        <taxon>Chromatiales</taxon>
        <taxon>Chromatiaceae</taxon>
        <taxon>Thiohalocapsa</taxon>
    </lineage>
</organism>
<proteinExistence type="predicted"/>
<dbReference type="Proteomes" id="UP000322981">
    <property type="component" value="Unassembled WGS sequence"/>
</dbReference>
<evidence type="ECO:0000256" key="2">
    <source>
        <dbReference type="SAM" id="Phobius"/>
    </source>
</evidence>
<feature type="transmembrane region" description="Helical" evidence="2">
    <location>
        <begin position="122"/>
        <end position="145"/>
    </location>
</feature>
<evidence type="ECO:0000256" key="1">
    <source>
        <dbReference type="SAM" id="MobiDB-lite"/>
    </source>
</evidence>
<name>A0A5M8FCM2_9GAMM</name>
<dbReference type="RefSeq" id="WP_150094783.1">
    <property type="nucleotide sequence ID" value="NZ_JBFUOH010000023.1"/>
</dbReference>
<keyword evidence="2" id="KW-0812">Transmembrane</keyword>
<evidence type="ECO:0000313" key="3">
    <source>
        <dbReference type="EMBL" id="KAA6182409.1"/>
    </source>
</evidence>
<gene>
    <name evidence="3" type="ORF">F2Q65_17965</name>
</gene>